<keyword evidence="1" id="KW-1133">Transmembrane helix</keyword>
<evidence type="ECO:0000313" key="3">
    <source>
        <dbReference type="EMBL" id="KAG5917468.1"/>
    </source>
</evidence>
<organism evidence="3 4">
    <name type="scientific">Claviceps africana</name>
    <dbReference type="NCBI Taxonomy" id="83212"/>
    <lineage>
        <taxon>Eukaryota</taxon>
        <taxon>Fungi</taxon>
        <taxon>Dikarya</taxon>
        <taxon>Ascomycota</taxon>
        <taxon>Pezizomycotina</taxon>
        <taxon>Sordariomycetes</taxon>
        <taxon>Hypocreomycetidae</taxon>
        <taxon>Hypocreales</taxon>
        <taxon>Clavicipitaceae</taxon>
        <taxon>Claviceps</taxon>
    </lineage>
</organism>
<feature type="domain" description="Peptidase A1" evidence="2">
    <location>
        <begin position="3"/>
        <end position="410"/>
    </location>
</feature>
<dbReference type="Pfam" id="PF00026">
    <property type="entry name" value="Asp"/>
    <property type="match status" value="1"/>
</dbReference>
<dbReference type="PROSITE" id="PS51767">
    <property type="entry name" value="PEPTIDASE_A1"/>
    <property type="match status" value="1"/>
</dbReference>
<keyword evidence="1" id="KW-0812">Transmembrane</keyword>
<sequence>MHAASRLTLGLGIQHAFFFETTSSHLFVDSVRQSNWAKNPIGPDGPWNAVQVSIGFDSLALFPGHMWQTMVLTSAYYSKNASTVHCTAGTYSKDKAISDELNGVKFKPDAQDLMAGVQIKGKNLDTYFDDCNVVGAVPNCSLALVDDQMMSYPGGQWYPLFAGCLSLGAPDMHQSYSQQDGSLINATIFPWYLYNHGSMASSSFGMHIGSALSSSRLSGSLSFGGFDKNRATGDVLTLDGGPSQLVTLTDISIDVIKGRSPFGFTKKAGLLASGNSSMPNAGLPVTVDGCSPYLTLPKSTCDSISAHLPLTYNDSLGLFLWKTDDAAFARLMSSASALAFSFMGTDNTKSVTIKVPFQHLNLTLEPPLVDSSTSYFPCSTGGTGSYVLGRAFLQDAFVAGNWHRRKWWLAQAPGPNIPNNPDVVVIDPSDVSIRGNSNDWISSWDRVWASLASSGNSSEPPRSSSHPAPASVLSVGATAGIGAGVGIAALVLVGILIVWCWRRRQSQKIAVEGCSSSLTNVETWAQKNTEQVGAAVEVPGSAVGRQQLKAHELP</sequence>
<dbReference type="InterPro" id="IPR021109">
    <property type="entry name" value="Peptidase_aspartic_dom_sf"/>
</dbReference>
<dbReference type="EMBL" id="SRPY01000810">
    <property type="protein sequence ID" value="KAG5917468.1"/>
    <property type="molecule type" value="Genomic_DNA"/>
</dbReference>
<proteinExistence type="predicted"/>
<reference evidence="3" key="1">
    <citation type="journal article" date="2020" name="bioRxiv">
        <title>Whole genome comparisons of ergot fungi reveals the divergence and evolution of species within the genus Claviceps are the result of varying mechanisms driving genome evolution and host range expansion.</title>
        <authorList>
            <person name="Wyka S.A."/>
            <person name="Mondo S.J."/>
            <person name="Liu M."/>
            <person name="Dettman J."/>
            <person name="Nalam V."/>
            <person name="Broders K.D."/>
        </authorList>
    </citation>
    <scope>NUCLEOTIDE SEQUENCE</scope>
    <source>
        <strain evidence="3">CCC 489</strain>
    </source>
</reference>
<dbReference type="Proteomes" id="UP000811619">
    <property type="component" value="Unassembled WGS sequence"/>
</dbReference>
<keyword evidence="4" id="KW-1185">Reference proteome</keyword>
<evidence type="ECO:0000256" key="1">
    <source>
        <dbReference type="SAM" id="Phobius"/>
    </source>
</evidence>
<dbReference type="InterPro" id="IPR033121">
    <property type="entry name" value="PEPTIDASE_A1"/>
</dbReference>
<gene>
    <name evidence="3" type="ORF">E4U42_007236</name>
</gene>
<feature type="transmembrane region" description="Helical" evidence="1">
    <location>
        <begin position="472"/>
        <end position="499"/>
    </location>
</feature>
<accession>A0A8K0J1C8</accession>
<comment type="caution">
    <text evidence="3">The sequence shown here is derived from an EMBL/GenBank/DDBJ whole genome shotgun (WGS) entry which is preliminary data.</text>
</comment>
<keyword evidence="1" id="KW-0472">Membrane</keyword>
<dbReference type="Gene3D" id="2.40.70.10">
    <property type="entry name" value="Acid Proteases"/>
    <property type="match status" value="1"/>
</dbReference>
<name>A0A8K0J1C8_9HYPO</name>
<protein>
    <recommendedName>
        <fullName evidence="2">Peptidase A1 domain-containing protein</fullName>
    </recommendedName>
</protein>
<evidence type="ECO:0000313" key="4">
    <source>
        <dbReference type="Proteomes" id="UP000811619"/>
    </source>
</evidence>
<dbReference type="SUPFAM" id="SSF50630">
    <property type="entry name" value="Acid proteases"/>
    <property type="match status" value="1"/>
</dbReference>
<dbReference type="AlphaFoldDB" id="A0A8K0J1C8"/>
<evidence type="ECO:0000259" key="2">
    <source>
        <dbReference type="PROSITE" id="PS51767"/>
    </source>
</evidence>
<dbReference type="OrthoDB" id="4074350at2759"/>